<reference evidence="8" key="2">
    <citation type="submission" date="2025-09" db="UniProtKB">
        <authorList>
            <consortium name="Ensembl"/>
        </authorList>
    </citation>
    <scope>IDENTIFICATION</scope>
</reference>
<evidence type="ECO:0000256" key="5">
    <source>
        <dbReference type="ARBA" id="ARBA00023157"/>
    </source>
</evidence>
<dbReference type="InterPro" id="IPR001811">
    <property type="entry name" value="Chemokine_IL8-like_dom"/>
</dbReference>
<evidence type="ECO:0000313" key="8">
    <source>
        <dbReference type="Ensembl" id="ENSCSRP00000008481.1"/>
    </source>
</evidence>
<evidence type="ECO:0000256" key="2">
    <source>
        <dbReference type="ARBA" id="ARBA00022500"/>
    </source>
</evidence>
<keyword evidence="9" id="KW-1185">Reference proteome</keyword>
<name>A0A8C3S3G7_CHESE</name>
<dbReference type="SUPFAM" id="SSF54117">
    <property type="entry name" value="Interleukin 8-like chemokines"/>
    <property type="match status" value="1"/>
</dbReference>
<dbReference type="PANTHER" id="PTHR12015">
    <property type="entry name" value="SMALL INDUCIBLE CYTOKINE A"/>
    <property type="match status" value="1"/>
</dbReference>
<dbReference type="GO" id="GO:0070098">
    <property type="term" value="P:chemokine-mediated signaling pathway"/>
    <property type="evidence" value="ECO:0007669"/>
    <property type="project" value="TreeGrafter"/>
</dbReference>
<dbReference type="Pfam" id="PF00048">
    <property type="entry name" value="IL8"/>
    <property type="match status" value="1"/>
</dbReference>
<keyword evidence="2 6" id="KW-0145">Chemotaxis</keyword>
<dbReference type="GO" id="GO:0006954">
    <property type="term" value="P:inflammatory response"/>
    <property type="evidence" value="ECO:0007669"/>
    <property type="project" value="TreeGrafter"/>
</dbReference>
<dbReference type="Ensembl" id="ENSCSRT00000008775.1">
    <property type="protein sequence ID" value="ENSCSRP00000008481.1"/>
    <property type="gene ID" value="ENSCSRG00000006200.1"/>
</dbReference>
<dbReference type="GO" id="GO:0030335">
    <property type="term" value="P:positive regulation of cell migration"/>
    <property type="evidence" value="ECO:0007669"/>
    <property type="project" value="TreeGrafter"/>
</dbReference>
<dbReference type="CDD" id="cd00272">
    <property type="entry name" value="Chemokine_CC"/>
    <property type="match status" value="1"/>
</dbReference>
<dbReference type="GO" id="GO:0008009">
    <property type="term" value="F:chemokine activity"/>
    <property type="evidence" value="ECO:0007669"/>
    <property type="project" value="InterPro"/>
</dbReference>
<dbReference type="PROSITE" id="PS00472">
    <property type="entry name" value="SMALL_CYTOKINES_CC"/>
    <property type="match status" value="1"/>
</dbReference>
<dbReference type="GO" id="GO:0005615">
    <property type="term" value="C:extracellular space"/>
    <property type="evidence" value="ECO:0007669"/>
    <property type="project" value="UniProtKB-KW"/>
</dbReference>
<evidence type="ECO:0000256" key="4">
    <source>
        <dbReference type="ARBA" id="ARBA00022729"/>
    </source>
</evidence>
<keyword evidence="4 6" id="KW-0732">Signal</keyword>
<feature type="signal peptide" evidence="6">
    <location>
        <begin position="1"/>
        <end position="20"/>
    </location>
</feature>
<dbReference type="AlphaFoldDB" id="A0A8C3S3G7"/>
<comment type="similarity">
    <text evidence="1 6">Belongs to the intercrine beta (chemokine CC) family.</text>
</comment>
<keyword evidence="6" id="KW-0964">Secreted</keyword>
<dbReference type="InterPro" id="IPR039809">
    <property type="entry name" value="Chemokine_b/g/d"/>
</dbReference>
<keyword evidence="5" id="KW-1015">Disulfide bond</keyword>
<dbReference type="Proteomes" id="UP000694403">
    <property type="component" value="Unplaced"/>
</dbReference>
<evidence type="ECO:0000256" key="3">
    <source>
        <dbReference type="ARBA" id="ARBA00022514"/>
    </source>
</evidence>
<comment type="subcellular location">
    <subcellularLocation>
        <location evidence="6">Secreted</location>
    </subcellularLocation>
</comment>
<proteinExistence type="inferred from homology"/>
<evidence type="ECO:0000313" key="9">
    <source>
        <dbReference type="Proteomes" id="UP000694403"/>
    </source>
</evidence>
<dbReference type="GO" id="GO:0048245">
    <property type="term" value="P:eosinophil chemotaxis"/>
    <property type="evidence" value="ECO:0007669"/>
    <property type="project" value="TreeGrafter"/>
</dbReference>
<dbReference type="FunFam" id="2.40.50.40:FF:000002">
    <property type="entry name" value="C-C motif chemokine"/>
    <property type="match status" value="1"/>
</dbReference>
<dbReference type="InterPro" id="IPR036048">
    <property type="entry name" value="Interleukin_8-like_sf"/>
</dbReference>
<accession>A0A8C3S3G7</accession>
<evidence type="ECO:0000259" key="7">
    <source>
        <dbReference type="SMART" id="SM00199"/>
    </source>
</evidence>
<organism evidence="8 9">
    <name type="scientific">Chelydra serpentina</name>
    <name type="common">Snapping turtle</name>
    <name type="synonym">Testudo serpentina</name>
    <dbReference type="NCBI Taxonomy" id="8475"/>
    <lineage>
        <taxon>Eukaryota</taxon>
        <taxon>Metazoa</taxon>
        <taxon>Chordata</taxon>
        <taxon>Craniata</taxon>
        <taxon>Vertebrata</taxon>
        <taxon>Euteleostomi</taxon>
        <taxon>Archelosauria</taxon>
        <taxon>Testudinata</taxon>
        <taxon>Testudines</taxon>
        <taxon>Cryptodira</taxon>
        <taxon>Durocryptodira</taxon>
        <taxon>Americhelydia</taxon>
        <taxon>Chelydroidea</taxon>
        <taxon>Chelydridae</taxon>
        <taxon>Chelydra</taxon>
    </lineage>
</organism>
<sequence length="103" mass="11339">MKVSVAALTFVLCAAYCSQASIKEESDPHFASTCCFSYTSRQIPRSVVVEYFVTSSVCSQPAVVFITRKGREICTNPKDAWVQHELGASENPSQRLKGQEGPF</sequence>
<dbReference type="SMART" id="SM00199">
    <property type="entry name" value="SCY"/>
    <property type="match status" value="1"/>
</dbReference>
<dbReference type="GO" id="GO:0061844">
    <property type="term" value="P:antimicrobial humoral immune response mediated by antimicrobial peptide"/>
    <property type="evidence" value="ECO:0007669"/>
    <property type="project" value="TreeGrafter"/>
</dbReference>
<dbReference type="Gene3D" id="2.40.50.40">
    <property type="match status" value="1"/>
</dbReference>
<feature type="chain" id="PRO_5034519251" description="C-C motif chemokine" evidence="6">
    <location>
        <begin position="21"/>
        <end position="103"/>
    </location>
</feature>
<keyword evidence="3 6" id="KW-0202">Cytokine</keyword>
<evidence type="ECO:0000256" key="6">
    <source>
        <dbReference type="RuleBase" id="RU361150"/>
    </source>
</evidence>
<reference evidence="8" key="1">
    <citation type="submission" date="2025-08" db="UniProtKB">
        <authorList>
            <consortium name="Ensembl"/>
        </authorList>
    </citation>
    <scope>IDENTIFICATION</scope>
</reference>
<dbReference type="GO" id="GO:0048020">
    <property type="term" value="F:CCR chemokine receptor binding"/>
    <property type="evidence" value="ECO:0007669"/>
    <property type="project" value="TreeGrafter"/>
</dbReference>
<dbReference type="InterPro" id="IPR000827">
    <property type="entry name" value="Chemokine_CC_CS"/>
</dbReference>
<protein>
    <recommendedName>
        <fullName evidence="6">C-C motif chemokine</fullName>
    </recommendedName>
</protein>
<dbReference type="PANTHER" id="PTHR12015:SF103">
    <property type="entry name" value="C-C MOTIF CHEMOKINE 4-RELATED"/>
    <property type="match status" value="1"/>
</dbReference>
<evidence type="ECO:0000256" key="1">
    <source>
        <dbReference type="ARBA" id="ARBA00010868"/>
    </source>
</evidence>
<feature type="domain" description="Chemokine interleukin-8-like" evidence="7">
    <location>
        <begin position="31"/>
        <end position="89"/>
    </location>
</feature>